<gene>
    <name evidence="1" type="ordered locus">BH0572</name>
</gene>
<dbReference type="HOGENOM" id="CLU_3304750_0_0_9"/>
<accession>Q9KFB3</accession>
<name>Q9KFB3_HALH5</name>
<dbReference type="EMBL" id="BA000004">
    <property type="protein sequence ID" value="BAB04291.1"/>
    <property type="molecule type" value="Genomic_DNA"/>
</dbReference>
<dbReference type="AlphaFoldDB" id="Q9KFB3"/>
<dbReference type="KEGG" id="bha:BH0572"/>
<reference evidence="1 2" key="1">
    <citation type="journal article" date="2000" name="Nucleic Acids Res.">
        <title>Complete genome sequence of the alkaliphilic bacterium Bacillus halodurans and genomic sequence comparison with Bacillus subtilis.</title>
        <authorList>
            <person name="Takami H."/>
            <person name="Nakasone K."/>
            <person name="Takaki Y."/>
            <person name="Maeno G."/>
            <person name="Sasaki R."/>
            <person name="Masui N."/>
            <person name="Fuji F."/>
            <person name="Hirama C."/>
            <person name="Nakamura Y."/>
            <person name="Ogasawara N."/>
            <person name="Kuhara S."/>
            <person name="Horikoshi K."/>
        </authorList>
    </citation>
    <scope>NUCLEOTIDE SEQUENCE [LARGE SCALE GENOMIC DNA]</scope>
    <source>
        <strain evidence="2">ATCC BAA-125 / DSM 18197 / FERM 7344 / JCM 9153 / C-125</strain>
    </source>
</reference>
<keyword evidence="2" id="KW-1185">Reference proteome</keyword>
<dbReference type="Proteomes" id="UP000001258">
    <property type="component" value="Chromosome"/>
</dbReference>
<sequence length="39" mass="4182">MIAWIDGILAGLLLIAYFLSKGYTAWKLLGRPSKTSGVG</sequence>
<protein>
    <submittedName>
        <fullName evidence="1">BH0572 protein</fullName>
    </submittedName>
</protein>
<organism evidence="1 2">
    <name type="scientific">Halalkalibacterium halodurans (strain ATCC BAA-125 / DSM 18197 / FERM 7344 / JCM 9153 / C-125)</name>
    <name type="common">Bacillus halodurans</name>
    <dbReference type="NCBI Taxonomy" id="272558"/>
    <lineage>
        <taxon>Bacteria</taxon>
        <taxon>Bacillati</taxon>
        <taxon>Bacillota</taxon>
        <taxon>Bacilli</taxon>
        <taxon>Bacillales</taxon>
        <taxon>Bacillaceae</taxon>
        <taxon>Halalkalibacterium (ex Joshi et al. 2022)</taxon>
    </lineage>
</organism>
<dbReference type="PIR" id="D83721">
    <property type="entry name" value="D83721"/>
</dbReference>
<evidence type="ECO:0000313" key="2">
    <source>
        <dbReference type="Proteomes" id="UP000001258"/>
    </source>
</evidence>
<proteinExistence type="predicted"/>
<evidence type="ECO:0000313" key="1">
    <source>
        <dbReference type="EMBL" id="BAB04291.1"/>
    </source>
</evidence>